<reference evidence="2 3" key="1">
    <citation type="submission" date="2020-04" db="EMBL/GenBank/DDBJ databases">
        <title>Thalassotalea sp. M1531, isolated from the surface of marine red alga.</title>
        <authorList>
            <person name="Pang L."/>
            <person name="Lu D.-C."/>
        </authorList>
    </citation>
    <scope>NUCLEOTIDE SEQUENCE [LARGE SCALE GENOMIC DNA]</scope>
    <source>
        <strain evidence="2 3">M1531</strain>
    </source>
</reference>
<dbReference type="RefSeq" id="WP_169073437.1">
    <property type="nucleotide sequence ID" value="NZ_JABBXH010000001.1"/>
</dbReference>
<accession>A0A7Y0Q5U3</accession>
<keyword evidence="3" id="KW-1185">Reference proteome</keyword>
<dbReference type="CDD" id="cd19092">
    <property type="entry name" value="AKR_BsYcsN_EcYdhF-like"/>
    <property type="match status" value="1"/>
</dbReference>
<dbReference type="GO" id="GO:0005829">
    <property type="term" value="C:cytosol"/>
    <property type="evidence" value="ECO:0007669"/>
    <property type="project" value="TreeGrafter"/>
</dbReference>
<dbReference type="PANTHER" id="PTHR43364">
    <property type="entry name" value="NADH-SPECIFIC METHYLGLYOXAL REDUCTASE-RELATED"/>
    <property type="match status" value="1"/>
</dbReference>
<dbReference type="Gene3D" id="3.20.20.100">
    <property type="entry name" value="NADP-dependent oxidoreductase domain"/>
    <property type="match status" value="1"/>
</dbReference>
<evidence type="ECO:0000313" key="2">
    <source>
        <dbReference type="EMBL" id="NMP30092.1"/>
    </source>
</evidence>
<evidence type="ECO:0000259" key="1">
    <source>
        <dbReference type="Pfam" id="PF00248"/>
    </source>
</evidence>
<gene>
    <name evidence="2" type="ORF">HII17_00835</name>
</gene>
<dbReference type="SUPFAM" id="SSF51430">
    <property type="entry name" value="NAD(P)-linked oxidoreductase"/>
    <property type="match status" value="1"/>
</dbReference>
<dbReference type="InterPro" id="IPR023210">
    <property type="entry name" value="NADP_OxRdtase_dom"/>
</dbReference>
<dbReference type="Pfam" id="PF00248">
    <property type="entry name" value="Aldo_ket_red"/>
    <property type="match status" value="1"/>
</dbReference>
<name>A0A7Y0Q5U3_9GAMM</name>
<comment type="caution">
    <text evidence="2">The sequence shown here is derived from an EMBL/GenBank/DDBJ whole genome shotgun (WGS) entry which is preliminary data.</text>
</comment>
<dbReference type="InterPro" id="IPR036812">
    <property type="entry name" value="NAD(P)_OxRdtase_dom_sf"/>
</dbReference>
<sequence length="323" mass="35975">MSTYAIQQHFPRASKLAYGCMGLGGSWENNELASTDKYQAQSIIETALTNGINFFDHADIYTLGKAERVFGQVLIEQPTLRDQMIIQSKCGIRFDDESGPGRYDFSSKWIEESVDGILSRLNIETLDILQLHRPDPLMNIEEVAPSFEKLQASGKVKHFGASNMNHHQIAYLQSAIKTPIVANQIEISLKQLGWLEHGVLAGNPNGEHGNFTPGTLEYCQLNNIQIQAWGSLAQGLFSGRDNSSEAHHIQATSTLVNKLAEQYQSNPDAIVLAWLMRHPANIQPVIGTTNIERIKRCVAALEVNLSREDWYKLYVSARGNALP</sequence>
<dbReference type="InterPro" id="IPR050523">
    <property type="entry name" value="AKR_Detox_Biosynth"/>
</dbReference>
<dbReference type="PANTHER" id="PTHR43364:SF1">
    <property type="entry name" value="OXIDOREDUCTASE YDHF"/>
    <property type="match status" value="1"/>
</dbReference>
<proteinExistence type="predicted"/>
<organism evidence="2 3">
    <name type="scientific">Thalassotalea algicola</name>
    <dbReference type="NCBI Taxonomy" id="2716224"/>
    <lineage>
        <taxon>Bacteria</taxon>
        <taxon>Pseudomonadati</taxon>
        <taxon>Pseudomonadota</taxon>
        <taxon>Gammaproteobacteria</taxon>
        <taxon>Alteromonadales</taxon>
        <taxon>Colwelliaceae</taxon>
        <taxon>Thalassotalea</taxon>
    </lineage>
</organism>
<protein>
    <submittedName>
        <fullName evidence="2">Aldo/keto reductase</fullName>
    </submittedName>
</protein>
<dbReference type="AlphaFoldDB" id="A0A7Y0Q5U3"/>
<evidence type="ECO:0000313" key="3">
    <source>
        <dbReference type="Proteomes" id="UP000568664"/>
    </source>
</evidence>
<dbReference type="Proteomes" id="UP000568664">
    <property type="component" value="Unassembled WGS sequence"/>
</dbReference>
<feature type="domain" description="NADP-dependent oxidoreductase" evidence="1">
    <location>
        <begin position="15"/>
        <end position="311"/>
    </location>
</feature>
<dbReference type="EMBL" id="JABBXH010000001">
    <property type="protein sequence ID" value="NMP30092.1"/>
    <property type="molecule type" value="Genomic_DNA"/>
</dbReference>